<dbReference type="GO" id="GO:0004693">
    <property type="term" value="F:cyclin-dependent protein serine/threonine kinase activity"/>
    <property type="evidence" value="ECO:0007669"/>
    <property type="project" value="UniProtKB-EC"/>
</dbReference>
<evidence type="ECO:0000313" key="12">
    <source>
        <dbReference type="Proteomes" id="UP000050525"/>
    </source>
</evidence>
<keyword evidence="6" id="KW-0418">Kinase</keyword>
<keyword evidence="12" id="KW-1185">Reference proteome</keyword>
<evidence type="ECO:0000256" key="6">
    <source>
        <dbReference type="ARBA" id="ARBA00022777"/>
    </source>
</evidence>
<evidence type="ECO:0000256" key="8">
    <source>
        <dbReference type="ARBA" id="ARBA00047811"/>
    </source>
</evidence>
<comment type="catalytic activity">
    <reaction evidence="9">
        <text>L-seryl-[protein] + ATP = O-phospho-L-seryl-[protein] + ADP + H(+)</text>
        <dbReference type="Rhea" id="RHEA:17989"/>
        <dbReference type="Rhea" id="RHEA-COMP:9863"/>
        <dbReference type="Rhea" id="RHEA-COMP:11604"/>
        <dbReference type="ChEBI" id="CHEBI:15378"/>
        <dbReference type="ChEBI" id="CHEBI:29999"/>
        <dbReference type="ChEBI" id="CHEBI:30616"/>
        <dbReference type="ChEBI" id="CHEBI:83421"/>
        <dbReference type="ChEBI" id="CHEBI:456216"/>
        <dbReference type="EC" id="2.7.11.22"/>
    </reaction>
</comment>
<evidence type="ECO:0000256" key="2">
    <source>
        <dbReference type="ARBA" id="ARBA00012425"/>
    </source>
</evidence>
<evidence type="ECO:0000256" key="9">
    <source>
        <dbReference type="ARBA" id="ARBA00048367"/>
    </source>
</evidence>
<evidence type="ECO:0000256" key="5">
    <source>
        <dbReference type="ARBA" id="ARBA00022741"/>
    </source>
</evidence>
<gene>
    <name evidence="11" type="ORF">Y1Q_0008613</name>
</gene>
<dbReference type="GO" id="GO:0030332">
    <property type="term" value="F:cyclin binding"/>
    <property type="evidence" value="ECO:0007669"/>
    <property type="project" value="TreeGrafter"/>
</dbReference>
<reference evidence="11 12" key="1">
    <citation type="journal article" date="2012" name="Genome Biol.">
        <title>Sequencing three crocodilian genomes to illuminate the evolution of archosaurs and amniotes.</title>
        <authorList>
            <person name="St John J.A."/>
            <person name="Braun E.L."/>
            <person name="Isberg S.R."/>
            <person name="Miles L.G."/>
            <person name="Chong A.Y."/>
            <person name="Gongora J."/>
            <person name="Dalzell P."/>
            <person name="Moran C."/>
            <person name="Bed'hom B."/>
            <person name="Abzhanov A."/>
            <person name="Burgess S.C."/>
            <person name="Cooksey A.M."/>
            <person name="Castoe T.A."/>
            <person name="Crawford N.G."/>
            <person name="Densmore L.D."/>
            <person name="Drew J.C."/>
            <person name="Edwards S.V."/>
            <person name="Faircloth B.C."/>
            <person name="Fujita M.K."/>
            <person name="Greenwold M.J."/>
            <person name="Hoffmann F.G."/>
            <person name="Howard J.M."/>
            <person name="Iguchi T."/>
            <person name="Janes D.E."/>
            <person name="Khan S.Y."/>
            <person name="Kohno S."/>
            <person name="de Koning A.J."/>
            <person name="Lance S.L."/>
            <person name="McCarthy F.M."/>
            <person name="McCormack J.E."/>
            <person name="Merchant M.E."/>
            <person name="Peterson D.G."/>
            <person name="Pollock D.D."/>
            <person name="Pourmand N."/>
            <person name="Raney B.J."/>
            <person name="Roessler K.A."/>
            <person name="Sanford J.R."/>
            <person name="Sawyer R.H."/>
            <person name="Schmidt C.J."/>
            <person name="Triplett E.W."/>
            <person name="Tuberville T.D."/>
            <person name="Venegas-Anaya M."/>
            <person name="Howard J.T."/>
            <person name="Jarvis E.D."/>
            <person name="Guillette L.J.Jr."/>
            <person name="Glenn T.C."/>
            <person name="Green R.E."/>
            <person name="Ray D.A."/>
        </authorList>
    </citation>
    <scope>NUCLEOTIDE SEQUENCE [LARGE SCALE GENOMIC DNA]</scope>
    <source>
        <strain evidence="11">KSC_2009_1</strain>
    </source>
</reference>
<keyword evidence="7" id="KW-0067">ATP-binding</keyword>
<evidence type="ECO:0000256" key="3">
    <source>
        <dbReference type="ARBA" id="ARBA00022527"/>
    </source>
</evidence>
<protein>
    <recommendedName>
        <fullName evidence="2">cyclin-dependent kinase</fullName>
        <ecNumber evidence="2">2.7.11.22</ecNumber>
    </recommendedName>
</protein>
<keyword evidence="3" id="KW-0723">Serine/threonine-protein kinase</keyword>
<accession>A0A151NA61</accession>
<organism evidence="11 12">
    <name type="scientific">Alligator mississippiensis</name>
    <name type="common">American alligator</name>
    <dbReference type="NCBI Taxonomy" id="8496"/>
    <lineage>
        <taxon>Eukaryota</taxon>
        <taxon>Metazoa</taxon>
        <taxon>Chordata</taxon>
        <taxon>Craniata</taxon>
        <taxon>Vertebrata</taxon>
        <taxon>Euteleostomi</taxon>
        <taxon>Archelosauria</taxon>
        <taxon>Archosauria</taxon>
        <taxon>Crocodylia</taxon>
        <taxon>Alligatoridae</taxon>
        <taxon>Alligatorinae</taxon>
        <taxon>Alligator</taxon>
    </lineage>
</organism>
<dbReference type="GO" id="GO:0005634">
    <property type="term" value="C:nucleus"/>
    <property type="evidence" value="ECO:0007669"/>
    <property type="project" value="TreeGrafter"/>
</dbReference>
<keyword evidence="5" id="KW-0547">Nucleotide-binding</keyword>
<dbReference type="STRING" id="8496.A0A151NA61"/>
<name>A0A151NA61_ALLMI</name>
<dbReference type="InterPro" id="IPR000719">
    <property type="entry name" value="Prot_kinase_dom"/>
</dbReference>
<dbReference type="InterPro" id="IPR050108">
    <property type="entry name" value="CDK"/>
</dbReference>
<dbReference type="InterPro" id="IPR011009">
    <property type="entry name" value="Kinase-like_dom_sf"/>
</dbReference>
<dbReference type="PANTHER" id="PTHR24056">
    <property type="entry name" value="CELL DIVISION PROTEIN KINASE"/>
    <property type="match status" value="1"/>
</dbReference>
<dbReference type="Pfam" id="PF00069">
    <property type="entry name" value="Pkinase"/>
    <property type="match status" value="1"/>
</dbReference>
<dbReference type="SUPFAM" id="SSF56112">
    <property type="entry name" value="Protein kinase-like (PK-like)"/>
    <property type="match status" value="1"/>
</dbReference>
<sequence length="137" mass="15744">MERHQWQRRGLPFGTATSYLHLEKLCEGSYSTVYKGISRINGQLVALKVISLETEEGVPVTSIREASLLKHLKHANIVVLHDIFQTTETLTFVFEYMVDDTFIESFQNMHNGTPLKVKVFCVNCFCLCPKEQFKTKD</sequence>
<keyword evidence="4" id="KW-0808">Transferase</keyword>
<comment type="catalytic activity">
    <reaction evidence="8">
        <text>L-threonyl-[protein] + ATP = O-phospho-L-threonyl-[protein] + ADP + H(+)</text>
        <dbReference type="Rhea" id="RHEA:46608"/>
        <dbReference type="Rhea" id="RHEA-COMP:11060"/>
        <dbReference type="Rhea" id="RHEA-COMP:11605"/>
        <dbReference type="ChEBI" id="CHEBI:15378"/>
        <dbReference type="ChEBI" id="CHEBI:30013"/>
        <dbReference type="ChEBI" id="CHEBI:30616"/>
        <dbReference type="ChEBI" id="CHEBI:61977"/>
        <dbReference type="ChEBI" id="CHEBI:456216"/>
        <dbReference type="EC" id="2.7.11.22"/>
    </reaction>
</comment>
<evidence type="ECO:0000259" key="10">
    <source>
        <dbReference type="PROSITE" id="PS50011"/>
    </source>
</evidence>
<dbReference type="FunFam" id="3.30.200.20:FF:000124">
    <property type="entry name" value="Cyclin-dependent kinase 4"/>
    <property type="match status" value="1"/>
</dbReference>
<dbReference type="AlphaFoldDB" id="A0A151NA61"/>
<dbReference type="PANTHER" id="PTHR24056:SF159">
    <property type="entry name" value="CYCLIN-DEPENDENT KINASE 15"/>
    <property type="match status" value="1"/>
</dbReference>
<dbReference type="GO" id="GO:0005524">
    <property type="term" value="F:ATP binding"/>
    <property type="evidence" value="ECO:0007669"/>
    <property type="project" value="UniProtKB-KW"/>
</dbReference>
<evidence type="ECO:0000256" key="1">
    <source>
        <dbReference type="ARBA" id="ARBA00006485"/>
    </source>
</evidence>
<feature type="domain" description="Protein kinase" evidence="10">
    <location>
        <begin position="19"/>
        <end position="137"/>
    </location>
</feature>
<dbReference type="Gene3D" id="3.30.200.20">
    <property type="entry name" value="Phosphorylase Kinase, domain 1"/>
    <property type="match status" value="1"/>
</dbReference>
<dbReference type="GO" id="GO:0005829">
    <property type="term" value="C:cytosol"/>
    <property type="evidence" value="ECO:0007669"/>
    <property type="project" value="TreeGrafter"/>
</dbReference>
<evidence type="ECO:0000256" key="4">
    <source>
        <dbReference type="ARBA" id="ARBA00022679"/>
    </source>
</evidence>
<evidence type="ECO:0000256" key="7">
    <source>
        <dbReference type="ARBA" id="ARBA00022840"/>
    </source>
</evidence>
<comment type="caution">
    <text evidence="11">The sequence shown here is derived from an EMBL/GenBank/DDBJ whole genome shotgun (WGS) entry which is preliminary data.</text>
</comment>
<dbReference type="PROSITE" id="PS50011">
    <property type="entry name" value="PROTEIN_KINASE_DOM"/>
    <property type="match status" value="1"/>
</dbReference>
<dbReference type="EC" id="2.7.11.22" evidence="2"/>
<dbReference type="Proteomes" id="UP000050525">
    <property type="component" value="Unassembled WGS sequence"/>
</dbReference>
<proteinExistence type="inferred from homology"/>
<dbReference type="EMBL" id="AKHW03003682">
    <property type="protein sequence ID" value="KYO33385.1"/>
    <property type="molecule type" value="Genomic_DNA"/>
</dbReference>
<comment type="similarity">
    <text evidence="1">Belongs to the protein kinase superfamily. CMGC Ser/Thr protein kinase family. CDC2/CDKX subfamily.</text>
</comment>
<evidence type="ECO:0000313" key="11">
    <source>
        <dbReference type="EMBL" id="KYO33385.1"/>
    </source>
</evidence>